<proteinExistence type="inferred from homology"/>
<evidence type="ECO:0000259" key="5">
    <source>
        <dbReference type="Pfam" id="PF25954"/>
    </source>
</evidence>
<evidence type="ECO:0000313" key="6">
    <source>
        <dbReference type="EMBL" id="PHQ34882.1"/>
    </source>
</evidence>
<comment type="caution">
    <text evidence="6">The sequence shown here is derived from an EMBL/GenBank/DDBJ whole genome shotgun (WGS) entry which is preliminary data.</text>
</comment>
<dbReference type="GO" id="GO:0019898">
    <property type="term" value="C:extrinsic component of membrane"/>
    <property type="evidence" value="ECO:0007669"/>
    <property type="project" value="InterPro"/>
</dbReference>
<keyword evidence="3" id="KW-0732">Signal</keyword>
<organism evidence="6 7">
    <name type="scientific">Rhodopirellula bahusiensis</name>
    <dbReference type="NCBI Taxonomy" id="2014065"/>
    <lineage>
        <taxon>Bacteria</taxon>
        <taxon>Pseudomonadati</taxon>
        <taxon>Planctomycetota</taxon>
        <taxon>Planctomycetia</taxon>
        <taxon>Pirellulales</taxon>
        <taxon>Pirellulaceae</taxon>
        <taxon>Rhodopirellula</taxon>
    </lineage>
</organism>
<dbReference type="OrthoDB" id="9809068at2"/>
<dbReference type="GO" id="GO:0015562">
    <property type="term" value="F:efflux transmembrane transporter activity"/>
    <property type="evidence" value="ECO:0007669"/>
    <property type="project" value="TreeGrafter"/>
</dbReference>
<dbReference type="GO" id="GO:1990195">
    <property type="term" value="C:macrolide transmembrane transporter complex"/>
    <property type="evidence" value="ECO:0007669"/>
    <property type="project" value="InterPro"/>
</dbReference>
<dbReference type="SUPFAM" id="SSF111369">
    <property type="entry name" value="HlyD-like secretion proteins"/>
    <property type="match status" value="1"/>
</dbReference>
<dbReference type="Gene3D" id="2.40.50.100">
    <property type="match status" value="1"/>
</dbReference>
<dbReference type="PANTHER" id="PTHR30469">
    <property type="entry name" value="MULTIDRUG RESISTANCE PROTEIN MDTA"/>
    <property type="match status" value="1"/>
</dbReference>
<dbReference type="Gene3D" id="6.10.140.1990">
    <property type="match status" value="1"/>
</dbReference>
<keyword evidence="2" id="KW-0175">Coiled coil</keyword>
<name>A0A2G1W775_9BACT</name>
<dbReference type="Pfam" id="PF25954">
    <property type="entry name" value="Beta-barrel_RND_2"/>
    <property type="match status" value="1"/>
</dbReference>
<dbReference type="NCBIfam" id="TIGR01730">
    <property type="entry name" value="RND_mfp"/>
    <property type="match status" value="1"/>
</dbReference>
<protein>
    <submittedName>
        <fullName evidence="6">Uncharacterized protein</fullName>
    </submittedName>
</protein>
<reference evidence="6 7" key="1">
    <citation type="submission" date="2017-06" db="EMBL/GenBank/DDBJ databases">
        <title>Description of Rhodopirellula bahusiensis sp. nov.</title>
        <authorList>
            <person name="Kizina J."/>
            <person name="Harder J."/>
        </authorList>
    </citation>
    <scope>NUCLEOTIDE SEQUENCE [LARGE SCALE GENOMIC DNA]</scope>
    <source>
        <strain evidence="6 7">SWK21</strain>
    </source>
</reference>
<feature type="chain" id="PRO_5013706392" evidence="3">
    <location>
        <begin position="20"/>
        <end position="421"/>
    </location>
</feature>
<keyword evidence="7" id="KW-1185">Reference proteome</keyword>
<accession>A0A2G1W775</accession>
<dbReference type="Gene3D" id="2.40.30.170">
    <property type="match status" value="1"/>
</dbReference>
<evidence type="ECO:0000256" key="3">
    <source>
        <dbReference type="SAM" id="SignalP"/>
    </source>
</evidence>
<feature type="domain" description="Multidrug resistance protein MdtA-like barrel-sandwich hybrid" evidence="4">
    <location>
        <begin position="63"/>
        <end position="215"/>
    </location>
</feature>
<dbReference type="InterPro" id="IPR030190">
    <property type="entry name" value="MacA_alpha-hairpin_sf"/>
</dbReference>
<evidence type="ECO:0000259" key="4">
    <source>
        <dbReference type="Pfam" id="PF25917"/>
    </source>
</evidence>
<feature type="signal peptide" evidence="3">
    <location>
        <begin position="1"/>
        <end position="19"/>
    </location>
</feature>
<dbReference type="Pfam" id="PF25917">
    <property type="entry name" value="BSH_RND"/>
    <property type="match status" value="1"/>
</dbReference>
<evidence type="ECO:0000256" key="1">
    <source>
        <dbReference type="ARBA" id="ARBA00009477"/>
    </source>
</evidence>
<dbReference type="InterPro" id="IPR058625">
    <property type="entry name" value="MdtA-like_BSH"/>
</dbReference>
<dbReference type="Proteomes" id="UP000225740">
    <property type="component" value="Unassembled WGS sequence"/>
</dbReference>
<dbReference type="RefSeq" id="WP_099261181.1">
    <property type="nucleotide sequence ID" value="NZ_NIZW01000009.1"/>
</dbReference>
<dbReference type="EMBL" id="NIZW01000009">
    <property type="protein sequence ID" value="PHQ34882.1"/>
    <property type="molecule type" value="Genomic_DNA"/>
</dbReference>
<evidence type="ECO:0000256" key="2">
    <source>
        <dbReference type="ARBA" id="ARBA00023054"/>
    </source>
</evidence>
<dbReference type="InterPro" id="IPR058792">
    <property type="entry name" value="Beta-barrel_RND_2"/>
</dbReference>
<dbReference type="GO" id="GO:1990961">
    <property type="term" value="P:xenobiotic detoxification by transmembrane export across the plasma membrane"/>
    <property type="evidence" value="ECO:0007669"/>
    <property type="project" value="InterPro"/>
</dbReference>
<dbReference type="InterPro" id="IPR006143">
    <property type="entry name" value="RND_pump_MFP"/>
</dbReference>
<dbReference type="GO" id="GO:0030313">
    <property type="term" value="C:cell envelope"/>
    <property type="evidence" value="ECO:0007669"/>
    <property type="project" value="UniProtKB-SubCell"/>
</dbReference>
<dbReference type="GeneID" id="90609128"/>
<dbReference type="PANTHER" id="PTHR30469:SF33">
    <property type="entry name" value="SLR1207 PROTEIN"/>
    <property type="match status" value="1"/>
</dbReference>
<feature type="domain" description="CusB-like beta-barrel" evidence="5">
    <location>
        <begin position="230"/>
        <end position="308"/>
    </location>
</feature>
<dbReference type="GO" id="GO:1990281">
    <property type="term" value="C:efflux pump complex"/>
    <property type="evidence" value="ECO:0007669"/>
    <property type="project" value="TreeGrafter"/>
</dbReference>
<gene>
    <name evidence="6" type="ORF">CEE69_13550</name>
</gene>
<comment type="similarity">
    <text evidence="1">Belongs to the membrane fusion protein (MFP) (TC 8.A.1) family.</text>
</comment>
<dbReference type="AlphaFoldDB" id="A0A2G1W775"/>
<evidence type="ECO:0000313" key="7">
    <source>
        <dbReference type="Proteomes" id="UP000225740"/>
    </source>
</evidence>
<sequence length="421" mass="46422">MKILVKLLSLVGLVGMGGAAGYQPTMKYLAERNKVTWETAEMESGDITRYVNSTGTIQPVLSVSIGSFVSGPIVELNVDFNDEVKEGDILARVDPRLFKANVDRDEATLATRQADLERVEAQLQQSLNNYMRGKRLRESNKDFLSDREMDALTFEVKSLQAQRKLAKATILQSKASLETSRANLQYCEVTSPVDGVVINRLINPGQTLAAQFQTPELFVVAPDLRKKVHVFASVDEADIGLIQNAKAEGRPVTFTVDAHPDQVFDGEIEQIRVSSVATQNVVTYPVVIAASNADLKLLPGMTASISFEVDSTVDVPKIPNAALRFFPEDVKLVRKEDRHLIDGSTWKLKPKTDAEAEENANQTATEKAAAQQKKDQRHVWMVDGEFLKAVEITTGLMENKFTEMAEGDLDVSALLVVGKKE</sequence>